<proteinExistence type="predicted"/>
<evidence type="ECO:0000313" key="3">
    <source>
        <dbReference type="Proteomes" id="UP000637632"/>
    </source>
</evidence>
<comment type="caution">
    <text evidence="2">The sequence shown here is derived from an EMBL/GenBank/DDBJ whole genome shotgun (WGS) entry which is preliminary data.</text>
</comment>
<dbReference type="RefSeq" id="WP_190476579.1">
    <property type="nucleotide sequence ID" value="NZ_JACOFT010000001.1"/>
</dbReference>
<name>A0ABR6XAG4_9BURK</name>
<accession>A0ABR6XAG4</accession>
<dbReference type="InterPro" id="IPR037053">
    <property type="entry name" value="Phage_tail_collar_dom_sf"/>
</dbReference>
<sequence>MEPFLGEIKICAFPFAPKGWALCNGALMSVQQNNALFALLGVQYGGDGKNTFALPDLRGRVAVHRDGNTFIQGQTGGQETVALQAANLPPHNHNVVVASSSATVPRVGSAAQNVLAATATNIYGAPTNLVAMEAGMTSTIGAGAAHENMQPSLVINYIIATTGIFPSRN</sequence>
<keyword evidence="3" id="KW-1185">Reference proteome</keyword>
<organism evidence="2 3">
    <name type="scientific">Undibacterium aquatile</name>
    <dbReference type="NCBI Taxonomy" id="1537398"/>
    <lineage>
        <taxon>Bacteria</taxon>
        <taxon>Pseudomonadati</taxon>
        <taxon>Pseudomonadota</taxon>
        <taxon>Betaproteobacteria</taxon>
        <taxon>Burkholderiales</taxon>
        <taxon>Oxalobacteraceae</taxon>
        <taxon>Undibacterium</taxon>
    </lineage>
</organism>
<feature type="domain" description="Phage tail collar" evidence="1">
    <location>
        <begin position="6"/>
        <end position="61"/>
    </location>
</feature>
<gene>
    <name evidence="2" type="ORF">H8K26_00615</name>
</gene>
<dbReference type="EMBL" id="JACOFT010000001">
    <property type="protein sequence ID" value="MBC3809928.1"/>
    <property type="molecule type" value="Genomic_DNA"/>
</dbReference>
<dbReference type="SUPFAM" id="SSF88874">
    <property type="entry name" value="Receptor-binding domain of short tail fibre protein gp12"/>
    <property type="match status" value="1"/>
</dbReference>
<evidence type="ECO:0000259" key="1">
    <source>
        <dbReference type="Pfam" id="PF07484"/>
    </source>
</evidence>
<reference evidence="2 3" key="1">
    <citation type="submission" date="2020-08" db="EMBL/GenBank/DDBJ databases">
        <title>Novel species isolated from subtropical streams in China.</title>
        <authorList>
            <person name="Lu H."/>
        </authorList>
    </citation>
    <scope>NUCLEOTIDE SEQUENCE [LARGE SCALE GENOMIC DNA]</scope>
    <source>
        <strain evidence="2 3">CCTCC AB 2015119</strain>
    </source>
</reference>
<evidence type="ECO:0000313" key="2">
    <source>
        <dbReference type="EMBL" id="MBC3809928.1"/>
    </source>
</evidence>
<protein>
    <submittedName>
        <fullName evidence="2">Phage tail protein</fullName>
    </submittedName>
</protein>
<dbReference type="Proteomes" id="UP000637632">
    <property type="component" value="Unassembled WGS sequence"/>
</dbReference>
<dbReference type="InterPro" id="IPR011083">
    <property type="entry name" value="Phage_tail_collar_dom"/>
</dbReference>
<dbReference type="Pfam" id="PF07484">
    <property type="entry name" value="Collar"/>
    <property type="match status" value="1"/>
</dbReference>
<dbReference type="Gene3D" id="3.90.1340.10">
    <property type="entry name" value="Phage tail collar domain"/>
    <property type="match status" value="1"/>
</dbReference>